<reference evidence="2 3" key="1">
    <citation type="submission" date="2018-01" db="EMBL/GenBank/DDBJ databases">
        <title>Whole genome analyses suggest that Burkholderia sensu lato contains two further novel genera in the rhizoxinica-symbiotica group Mycetohabitans gen. nov., and Trinickia gen. nov.: implications for the evolution of diazotrophy and nodulation in the Burkholderiaceae.</title>
        <authorList>
            <person name="Estrada-de los Santos P."/>
            <person name="Palmer M."/>
            <person name="Chavez-Ramirez B."/>
            <person name="Beukes C."/>
            <person name="Steenkamp E.T."/>
            <person name="Hirsch A.M."/>
            <person name="Manyaka P."/>
            <person name="Maluk M."/>
            <person name="Lafos M."/>
            <person name="Crook M."/>
            <person name="Gross E."/>
            <person name="Simon M.F."/>
            <person name="Bueno dos Reis Junior F."/>
            <person name="Poole P.S."/>
            <person name="Venter S.N."/>
            <person name="James E.K."/>
        </authorList>
    </citation>
    <scope>NUCLEOTIDE SEQUENCE [LARGE SCALE GENOMIC DNA]</scope>
    <source>
        <strain evidence="2 3">GP25-8</strain>
    </source>
</reference>
<dbReference type="RefSeq" id="WP_102608429.1">
    <property type="nucleotide sequence ID" value="NZ_CADIKD010000004.1"/>
</dbReference>
<feature type="compositionally biased region" description="Low complexity" evidence="1">
    <location>
        <begin position="491"/>
        <end position="506"/>
    </location>
</feature>
<comment type="caution">
    <text evidence="2">The sequence shown here is derived from an EMBL/GenBank/DDBJ whole genome shotgun (WGS) entry which is preliminary data.</text>
</comment>
<dbReference type="Proteomes" id="UP000235347">
    <property type="component" value="Unassembled WGS sequence"/>
</dbReference>
<name>A0A2N7WEB8_9BURK</name>
<evidence type="ECO:0000313" key="2">
    <source>
        <dbReference type="EMBL" id="PMS27780.1"/>
    </source>
</evidence>
<proteinExistence type="predicted"/>
<sequence length="1394" mass="146061">MIDRTHSFVFGRGEAQTTRAAPALAPSSATVDERGLPEMLAYLAELARLIGFVDEQGRPAGDWTSFLLRDASFLLAQVCATTADALTAEVAPALQNQLDETARALPADPSGAAVEASVTDPTAGPVRGRNGMTAQSSALARIFALARRIDAWYRAASQIESAGLGGHPFKRNLEQVIGQDLSRYTREIGEDSTLGPLWRRLAERADVRFAEIWSTDSERGAVNFDPDALDSVEAAFRRSLDNLAALARRYLESELQDDGRHAPQAGLLIAFVKLLGIVQGELNTFTERHLEFYLRDVLRLAPQPSQPDSTFVAFTPAPGAAPVVLDAGTRLAAGTDAAGAAIEFATDSGLVVTQAQIARLMALKIDYASSGASEGATSSGDAPVPIASVEAYPCADSVDGLGLPLIDTALGWPPFGPPRAAAVAAGNTAPDAQLGFVVASPLLLLEGGERTIRLAFAYEEAAAEPDTPPAGGEPGSQPSPLPRSTTASPKAATGSDTAAGAAASAPSASQRLEQLAADYAGWLTQRQDGAAVSPDTVIESLLADACLVTLSGAKGWFAPQSARLVAAGNGMLELVVELSAAAPGVVANAALALDAASGEPPLPLLKVVMNPQSAVYGYSFFEALSATRLNLSVNVRGLSSATVQSNLGPIAIGKPFQPFGPAPMLGSFLQISAPEIACKPISGIGMTIDWLNLPSGGFAAYYEGYPPEADGTRLARASFKATLSRHDGIAWRDASEAGGPVALFAPAAKNGFTSASAPDRAAPSTRFAFVGVGHGDSLGANEEIGALRVTLAAPDGAFGYDVYSRALAEAVLANARANHRANKADLVPIPNPPWVPTASSIAIDYTAQATLSFDAPEHGGMLRFYALAPFGHVRVRHRFEPHFAPPGVRGALCLGLAGVAPGDTFTLLVQLADRHAPQQLDFTRDSAAGQGAGEPGGALQWCYLADNRWQRFRQEDVLSDTTYGLTSSGIVALTLPPRLDTRTTLMPAGFAWIAAMRSEPLDEIGNIVALMPNAVTARRVTDGQTVIANLPAGAIAGLATKLPAIKAVAQPIATVGGAPAETTATFATRVAERLRHKQRAIQPYDYERLVLESFSEIAQVKCIGPGNSDGYSGAARLSAGDVVLVVTPASVASTSASASGATGLSFVPQATMRAVLDTLRPYVSPFLRRLTVRNPSYEQVRVVAAVRLKSGKSATYYLNELAAGLDGALAPWRTQAAGRQPIGYGAIDGNAVASFIRQRDYIAELVEFHIEVIYNVSADGAGNDWRVLWFDQNQPVRPSTPWSVLVPADAHRLGLAGGGPDPAPAGIGSYTIGDDFVAAQTTSATESAAAPAMAPVYYVKFLERELHRGGRRDRTRGDRFFDAQTIEDTFIDFPDQADASPRGDADGPPDFNEA</sequence>
<organism evidence="2 3">
    <name type="scientific">Trinickia soli</name>
    <dbReference type="NCBI Taxonomy" id="380675"/>
    <lineage>
        <taxon>Bacteria</taxon>
        <taxon>Pseudomonadati</taxon>
        <taxon>Pseudomonadota</taxon>
        <taxon>Betaproteobacteria</taxon>
        <taxon>Burkholderiales</taxon>
        <taxon>Burkholderiaceae</taxon>
        <taxon>Trinickia</taxon>
    </lineage>
</organism>
<accession>A0A2N7WEB8</accession>
<evidence type="ECO:0000256" key="1">
    <source>
        <dbReference type="SAM" id="MobiDB-lite"/>
    </source>
</evidence>
<feature type="compositionally biased region" description="Polar residues" evidence="1">
    <location>
        <begin position="476"/>
        <end position="488"/>
    </location>
</feature>
<feature type="region of interest" description="Disordered" evidence="1">
    <location>
        <begin position="463"/>
        <end position="506"/>
    </location>
</feature>
<feature type="region of interest" description="Disordered" evidence="1">
    <location>
        <begin position="1371"/>
        <end position="1394"/>
    </location>
</feature>
<gene>
    <name evidence="2" type="ORF">C0Z19_03740</name>
</gene>
<protein>
    <submittedName>
        <fullName evidence="2">Uncharacterized protein</fullName>
    </submittedName>
</protein>
<feature type="region of interest" description="Disordered" evidence="1">
    <location>
        <begin position="109"/>
        <end position="130"/>
    </location>
</feature>
<dbReference type="EMBL" id="PNYB01000002">
    <property type="protein sequence ID" value="PMS27780.1"/>
    <property type="molecule type" value="Genomic_DNA"/>
</dbReference>
<evidence type="ECO:0000313" key="3">
    <source>
        <dbReference type="Proteomes" id="UP000235347"/>
    </source>
</evidence>
<keyword evidence="3" id="KW-1185">Reference proteome</keyword>